<organism evidence="1 2">
    <name type="scientific">Amphiprion percula</name>
    <name type="common">Orange clownfish</name>
    <name type="synonym">Lutjanus percula</name>
    <dbReference type="NCBI Taxonomy" id="161767"/>
    <lineage>
        <taxon>Eukaryota</taxon>
        <taxon>Metazoa</taxon>
        <taxon>Chordata</taxon>
        <taxon>Craniata</taxon>
        <taxon>Vertebrata</taxon>
        <taxon>Euteleostomi</taxon>
        <taxon>Actinopterygii</taxon>
        <taxon>Neopterygii</taxon>
        <taxon>Teleostei</taxon>
        <taxon>Neoteleostei</taxon>
        <taxon>Acanthomorphata</taxon>
        <taxon>Ovalentaria</taxon>
        <taxon>Pomacentridae</taxon>
        <taxon>Amphiprion</taxon>
    </lineage>
</organism>
<evidence type="ECO:0000313" key="1">
    <source>
        <dbReference type="Ensembl" id="ENSAPEP00000031051.1"/>
    </source>
</evidence>
<name>A0A3P8U2H4_AMPPE</name>
<dbReference type="PANTHER" id="PTHR21344">
    <property type="entry name" value="RAL GTPASE-ACTIVATING PROTEIN SUBUNIT BETA"/>
    <property type="match status" value="1"/>
</dbReference>
<sequence length="155" mass="17520">CPVEDMKLGSPVLGSCQLMIVWVERFEDVENFPLKELLSETRTQTRTKAESSPSNVQLVFIHPLRTGLYSVCLHGNGSSKFSLAVPLVSGSLVSMRSLGFLIREMAINGCHRRRLDSDSTHPPHIRRKHAISDIIHWFQGRRSEPAFYSALFQDL</sequence>
<dbReference type="GO" id="GO:0005096">
    <property type="term" value="F:GTPase activator activity"/>
    <property type="evidence" value="ECO:0007669"/>
    <property type="project" value="InterPro"/>
</dbReference>
<keyword evidence="2" id="KW-1185">Reference proteome</keyword>
<dbReference type="SUPFAM" id="SSF111347">
    <property type="entry name" value="Rap/Ran-GAP"/>
    <property type="match status" value="1"/>
</dbReference>
<reference evidence="1 2" key="1">
    <citation type="submission" date="2018-03" db="EMBL/GenBank/DDBJ databases">
        <title>Finding Nemo's genes: A chromosome-scale reference assembly of the genome of the orange clownfish Amphiprion percula.</title>
        <authorList>
            <person name="Lehmann R."/>
        </authorList>
    </citation>
    <scope>NUCLEOTIDE SEQUENCE</scope>
</reference>
<dbReference type="InterPro" id="IPR039930">
    <property type="entry name" value="RALGAPB"/>
</dbReference>
<dbReference type="PANTHER" id="PTHR21344:SF1">
    <property type="entry name" value="RAL GTPASE-ACTIVATING PROTEIN SUBUNIT BETA"/>
    <property type="match status" value="1"/>
</dbReference>
<protein>
    <submittedName>
        <fullName evidence="1">Uncharacterized protein</fullName>
    </submittedName>
</protein>
<dbReference type="AlphaFoldDB" id="A0A3P8U2H4"/>
<dbReference type="GeneTree" id="ENSGT00700000104550"/>
<evidence type="ECO:0000313" key="2">
    <source>
        <dbReference type="Proteomes" id="UP000265080"/>
    </source>
</evidence>
<dbReference type="Proteomes" id="UP000265080">
    <property type="component" value="Chromosome 6"/>
</dbReference>
<proteinExistence type="predicted"/>
<dbReference type="GO" id="GO:0051056">
    <property type="term" value="P:regulation of small GTPase mediated signal transduction"/>
    <property type="evidence" value="ECO:0007669"/>
    <property type="project" value="InterPro"/>
</dbReference>
<reference evidence="1" key="2">
    <citation type="submission" date="2025-08" db="UniProtKB">
        <authorList>
            <consortium name="Ensembl"/>
        </authorList>
    </citation>
    <scope>IDENTIFICATION</scope>
</reference>
<dbReference type="STRING" id="161767.ENSAPEP00000031051"/>
<accession>A0A3P8U2H4</accession>
<dbReference type="OMA" id="MAINGCH"/>
<reference evidence="1" key="3">
    <citation type="submission" date="2025-09" db="UniProtKB">
        <authorList>
            <consortium name="Ensembl"/>
        </authorList>
    </citation>
    <scope>IDENTIFICATION</scope>
</reference>
<dbReference type="InterPro" id="IPR035974">
    <property type="entry name" value="Rap/Ran-GAP_sf"/>
</dbReference>
<dbReference type="Ensembl" id="ENSAPET00000031876.1">
    <property type="protein sequence ID" value="ENSAPEP00000031051.1"/>
    <property type="gene ID" value="ENSAPEG00000022054.1"/>
</dbReference>